<dbReference type="OrthoDB" id="2340248at2759"/>
<sequence length="287" mass="30738">MKFTTTLVTLVALVATSSVAEAALTAGCDKYIKELNAATNPLSKCRVYTTLGFPNLTRANDHDTPKLATALDTYCAQPACTDAQYKQAIDGFSTNCAADITAASEDVLSADHYMWYLSPPQQKSVCVKNPATSKYCVIESMDSMIARKQIPNGNPQMDDLYGYLQYVTPLLSNVNMSNADFCTPCNQYIANIFATYFKKTPSTFPLNFGQKLNSTTLLGDLEYQYKTACKIDITAPQDLKTPAGNNKGGNSTTDDKAPSAAVGLTAANTLSGVVAVVAGVAGLMNYL</sequence>
<dbReference type="Proteomes" id="UP000807716">
    <property type="component" value="Unassembled WGS sequence"/>
</dbReference>
<feature type="signal peptide" evidence="1">
    <location>
        <begin position="1"/>
        <end position="22"/>
    </location>
</feature>
<evidence type="ECO:0008006" key="4">
    <source>
        <dbReference type="Google" id="ProtNLM"/>
    </source>
</evidence>
<evidence type="ECO:0000313" key="3">
    <source>
        <dbReference type="Proteomes" id="UP000807716"/>
    </source>
</evidence>
<dbReference type="EMBL" id="JAAAJB010000528">
    <property type="protein sequence ID" value="KAG0254260.1"/>
    <property type="molecule type" value="Genomic_DNA"/>
</dbReference>
<protein>
    <recommendedName>
        <fullName evidence="4">Secreted protein</fullName>
    </recommendedName>
</protein>
<evidence type="ECO:0000313" key="2">
    <source>
        <dbReference type="EMBL" id="KAG0254260.1"/>
    </source>
</evidence>
<keyword evidence="3" id="KW-1185">Reference proteome</keyword>
<organism evidence="2 3">
    <name type="scientific">Actinomortierella ambigua</name>
    <dbReference type="NCBI Taxonomy" id="1343610"/>
    <lineage>
        <taxon>Eukaryota</taxon>
        <taxon>Fungi</taxon>
        <taxon>Fungi incertae sedis</taxon>
        <taxon>Mucoromycota</taxon>
        <taxon>Mortierellomycotina</taxon>
        <taxon>Mortierellomycetes</taxon>
        <taxon>Mortierellales</taxon>
        <taxon>Mortierellaceae</taxon>
        <taxon>Actinomortierella</taxon>
    </lineage>
</organism>
<name>A0A9P6PUE9_9FUNG</name>
<accession>A0A9P6PUE9</accession>
<feature type="chain" id="PRO_5040138030" description="Secreted protein" evidence="1">
    <location>
        <begin position="23"/>
        <end position="287"/>
    </location>
</feature>
<evidence type="ECO:0000256" key="1">
    <source>
        <dbReference type="SAM" id="SignalP"/>
    </source>
</evidence>
<dbReference type="AlphaFoldDB" id="A0A9P6PUE9"/>
<reference evidence="2" key="1">
    <citation type="journal article" date="2020" name="Fungal Divers.">
        <title>Resolving the Mortierellaceae phylogeny through synthesis of multi-gene phylogenetics and phylogenomics.</title>
        <authorList>
            <person name="Vandepol N."/>
            <person name="Liber J."/>
            <person name="Desiro A."/>
            <person name="Na H."/>
            <person name="Kennedy M."/>
            <person name="Barry K."/>
            <person name="Grigoriev I.V."/>
            <person name="Miller A.N."/>
            <person name="O'Donnell K."/>
            <person name="Stajich J.E."/>
            <person name="Bonito G."/>
        </authorList>
    </citation>
    <scope>NUCLEOTIDE SEQUENCE</scope>
    <source>
        <strain evidence="2">BC1065</strain>
    </source>
</reference>
<proteinExistence type="predicted"/>
<gene>
    <name evidence="2" type="ORF">DFQ27_006946</name>
</gene>
<comment type="caution">
    <text evidence="2">The sequence shown here is derived from an EMBL/GenBank/DDBJ whole genome shotgun (WGS) entry which is preliminary data.</text>
</comment>
<keyword evidence="1" id="KW-0732">Signal</keyword>